<evidence type="ECO:0000256" key="1">
    <source>
        <dbReference type="SAM" id="MobiDB-lite"/>
    </source>
</evidence>
<reference evidence="2 3" key="1">
    <citation type="submission" date="2024-04" db="EMBL/GenBank/DDBJ databases">
        <title>Phyllosticta paracitricarpa is synonymous to the EU quarantine fungus P. citricarpa based on phylogenomic analyses.</title>
        <authorList>
            <consortium name="Lawrence Berkeley National Laboratory"/>
            <person name="Van Ingen-Buijs V.A."/>
            <person name="Van Westerhoven A.C."/>
            <person name="Haridas S."/>
            <person name="Skiadas P."/>
            <person name="Martin F."/>
            <person name="Groenewald J.Z."/>
            <person name="Crous P.W."/>
            <person name="Seidl M.F."/>
        </authorList>
    </citation>
    <scope>NUCLEOTIDE SEQUENCE [LARGE SCALE GENOMIC DNA]</scope>
    <source>
        <strain evidence="2 3">CBS 123374</strain>
    </source>
</reference>
<comment type="caution">
    <text evidence="2">The sequence shown here is derived from an EMBL/GenBank/DDBJ whole genome shotgun (WGS) entry which is preliminary data.</text>
</comment>
<organism evidence="2 3">
    <name type="scientific">Phyllosticta capitalensis</name>
    <dbReference type="NCBI Taxonomy" id="121624"/>
    <lineage>
        <taxon>Eukaryota</taxon>
        <taxon>Fungi</taxon>
        <taxon>Dikarya</taxon>
        <taxon>Ascomycota</taxon>
        <taxon>Pezizomycotina</taxon>
        <taxon>Dothideomycetes</taxon>
        <taxon>Dothideomycetes incertae sedis</taxon>
        <taxon>Botryosphaeriales</taxon>
        <taxon>Phyllostictaceae</taxon>
        <taxon>Phyllosticta</taxon>
    </lineage>
</organism>
<feature type="region of interest" description="Disordered" evidence="1">
    <location>
        <begin position="1"/>
        <end position="24"/>
    </location>
</feature>
<dbReference type="EMBL" id="JBBWRZ010000005">
    <property type="protein sequence ID" value="KAK8235430.1"/>
    <property type="molecule type" value="Genomic_DNA"/>
</dbReference>
<proteinExistence type="predicted"/>
<evidence type="ECO:0000313" key="2">
    <source>
        <dbReference type="EMBL" id="KAK8235430.1"/>
    </source>
</evidence>
<keyword evidence="3" id="KW-1185">Reference proteome</keyword>
<accession>A0ABR1YPQ2</accession>
<name>A0ABR1YPQ2_9PEZI</name>
<feature type="compositionally biased region" description="Basic and acidic residues" evidence="1">
    <location>
        <begin position="9"/>
        <end position="24"/>
    </location>
</feature>
<sequence>MPPKANSQGDEKPKDEKPSQNRFIKDGWGSYHNFLLSYGLKPTPDGYEEGKLILEAFEKDGLFEKKR</sequence>
<dbReference type="Proteomes" id="UP001492380">
    <property type="component" value="Unassembled WGS sequence"/>
</dbReference>
<evidence type="ECO:0000313" key="3">
    <source>
        <dbReference type="Proteomes" id="UP001492380"/>
    </source>
</evidence>
<gene>
    <name evidence="2" type="ORF">HDK90DRAFT_533626</name>
</gene>
<protein>
    <submittedName>
        <fullName evidence="2">Uncharacterized protein</fullName>
    </submittedName>
</protein>